<evidence type="ECO:0000256" key="3">
    <source>
        <dbReference type="ARBA" id="ARBA00023002"/>
    </source>
</evidence>
<dbReference type="InterPro" id="IPR001670">
    <property type="entry name" value="ADH_Fe/GldA"/>
</dbReference>
<dbReference type="InterPro" id="IPR018211">
    <property type="entry name" value="ADH_Fe_CS"/>
</dbReference>
<keyword evidence="8" id="KW-1185">Reference proteome</keyword>
<comment type="caution">
    <text evidence="7">The sequence shown here is derived from an EMBL/GenBank/DDBJ whole genome shotgun (WGS) entry which is preliminary data.</text>
</comment>
<evidence type="ECO:0000313" key="8">
    <source>
        <dbReference type="Proteomes" id="UP001549320"/>
    </source>
</evidence>
<dbReference type="GO" id="GO:0047577">
    <property type="term" value="F:4-hydroxybutyrate dehydrogenase activity"/>
    <property type="evidence" value="ECO:0007669"/>
    <property type="project" value="UniProtKB-EC"/>
</dbReference>
<dbReference type="RefSeq" id="WP_354447916.1">
    <property type="nucleotide sequence ID" value="NZ_JBEPSH010000010.1"/>
</dbReference>
<dbReference type="InterPro" id="IPR056798">
    <property type="entry name" value="ADH_Fe_C"/>
</dbReference>
<dbReference type="Gene3D" id="1.20.1090.10">
    <property type="entry name" value="Dehydroquinate synthase-like - alpha domain"/>
    <property type="match status" value="1"/>
</dbReference>
<sequence>MALINYLNRVHLAPGALNQLPNELVTLRITRPMVVTDPGLADSDLLQRLMAQCPPHTVVFSDTPQNPTEEAVEAAARQYLASGCDGLVAFGGGSPMDLAKATAVLATHGGPLVQYTVVEGGEARILPKASPIIAVPTTAGTGSEVGRSAMISMRSGGKRSVRSFHLVPRVAICDAELTLGLPARLTAATGMDALTHCVETYLSPVDNPVAAAIALHGAELAYRNIEVVTLGDPTNIEARHNMMAAALMGGLAFQKGLGAVHALAHQLGALKEPLLHHGTLNAVLLPAVLRYNREYVASRALVLERALGLPEGQDLAEAVEQLNVRLGLPLRLSEMGVPADCLDAMAEAAPGDPSTRTNPRPVDVAGYRSILEDAF</sequence>
<dbReference type="PANTHER" id="PTHR11496:SF102">
    <property type="entry name" value="ALCOHOL DEHYDROGENASE 4"/>
    <property type="match status" value="1"/>
</dbReference>
<dbReference type="InterPro" id="IPR039697">
    <property type="entry name" value="Alcohol_dehydrogenase_Fe"/>
</dbReference>
<name>A0ABV2QF31_9BURK</name>
<dbReference type="Pfam" id="PF00465">
    <property type="entry name" value="Fe-ADH"/>
    <property type="match status" value="1"/>
</dbReference>
<dbReference type="PANTHER" id="PTHR11496">
    <property type="entry name" value="ALCOHOL DEHYDROGENASE"/>
    <property type="match status" value="1"/>
</dbReference>
<dbReference type="Gene3D" id="3.40.50.1970">
    <property type="match status" value="1"/>
</dbReference>
<evidence type="ECO:0000256" key="1">
    <source>
        <dbReference type="ARBA" id="ARBA00001962"/>
    </source>
</evidence>
<dbReference type="PROSITE" id="PS00913">
    <property type="entry name" value="ADH_IRON_1"/>
    <property type="match status" value="1"/>
</dbReference>
<feature type="domain" description="Fe-containing alcohol dehydrogenase-like C-terminal" evidence="6">
    <location>
        <begin position="186"/>
        <end position="374"/>
    </location>
</feature>
<keyword evidence="4" id="KW-0520">NAD</keyword>
<evidence type="ECO:0000256" key="4">
    <source>
        <dbReference type="ARBA" id="ARBA00023027"/>
    </source>
</evidence>
<evidence type="ECO:0000313" key="7">
    <source>
        <dbReference type="EMBL" id="MET4579646.1"/>
    </source>
</evidence>
<evidence type="ECO:0000259" key="6">
    <source>
        <dbReference type="Pfam" id="PF25137"/>
    </source>
</evidence>
<dbReference type="Pfam" id="PF25137">
    <property type="entry name" value="ADH_Fe_C"/>
    <property type="match status" value="1"/>
</dbReference>
<proteinExistence type="inferred from homology"/>
<dbReference type="CDD" id="cd14861">
    <property type="entry name" value="Fe-ADH-like"/>
    <property type="match status" value="1"/>
</dbReference>
<dbReference type="Proteomes" id="UP001549320">
    <property type="component" value="Unassembled WGS sequence"/>
</dbReference>
<evidence type="ECO:0000256" key="2">
    <source>
        <dbReference type="ARBA" id="ARBA00007358"/>
    </source>
</evidence>
<evidence type="ECO:0000259" key="5">
    <source>
        <dbReference type="Pfam" id="PF00465"/>
    </source>
</evidence>
<comment type="similarity">
    <text evidence="2">Belongs to the iron-containing alcohol dehydrogenase family.</text>
</comment>
<feature type="domain" description="Alcohol dehydrogenase iron-type/glycerol dehydrogenase GldA" evidence="5">
    <location>
        <begin position="9"/>
        <end position="174"/>
    </location>
</feature>
<accession>A0ABV2QF31</accession>
<comment type="cofactor">
    <cofactor evidence="1">
        <name>Fe cation</name>
        <dbReference type="ChEBI" id="CHEBI:24875"/>
    </cofactor>
</comment>
<reference evidence="7 8" key="1">
    <citation type="submission" date="2024-06" db="EMBL/GenBank/DDBJ databases">
        <title>Sorghum-associated microbial communities from plants grown in Nebraska, USA.</title>
        <authorList>
            <person name="Schachtman D."/>
        </authorList>
    </citation>
    <scope>NUCLEOTIDE SEQUENCE [LARGE SCALE GENOMIC DNA]</scope>
    <source>
        <strain evidence="7 8">2709</strain>
    </source>
</reference>
<protein>
    <submittedName>
        <fullName evidence="7">4-hydroxybutyrate dehydrogenase</fullName>
        <ecNumber evidence="7">1.1.1.61</ecNumber>
    </submittedName>
</protein>
<gene>
    <name evidence="7" type="ORF">ABIE13_004783</name>
</gene>
<dbReference type="EMBL" id="JBEPSH010000010">
    <property type="protein sequence ID" value="MET4579646.1"/>
    <property type="molecule type" value="Genomic_DNA"/>
</dbReference>
<keyword evidence="3 7" id="KW-0560">Oxidoreductase</keyword>
<dbReference type="EC" id="1.1.1.61" evidence="7"/>
<organism evidence="7 8">
    <name type="scientific">Ottowia thiooxydans</name>
    <dbReference type="NCBI Taxonomy" id="219182"/>
    <lineage>
        <taxon>Bacteria</taxon>
        <taxon>Pseudomonadati</taxon>
        <taxon>Pseudomonadota</taxon>
        <taxon>Betaproteobacteria</taxon>
        <taxon>Burkholderiales</taxon>
        <taxon>Comamonadaceae</taxon>
        <taxon>Ottowia</taxon>
    </lineage>
</organism>
<dbReference type="SUPFAM" id="SSF56796">
    <property type="entry name" value="Dehydroquinate synthase-like"/>
    <property type="match status" value="1"/>
</dbReference>